<sequence length="99" mass="11493">MTELALLKTATAPKTVIMFQDRTFGNLLCCIVSVVLCRLLVMATYVVSHRRLLLAFKISLMCKFRAWYLNKIHAFLAIRYNLQKFVTLNYSILYSIINL</sequence>
<dbReference type="EMBL" id="CM026421">
    <property type="protein sequence ID" value="KAG0591924.1"/>
    <property type="molecule type" value="Genomic_DNA"/>
</dbReference>
<evidence type="ECO:0000313" key="3">
    <source>
        <dbReference type="Proteomes" id="UP000822688"/>
    </source>
</evidence>
<gene>
    <name evidence="2" type="ORF">KC19_1G212300</name>
</gene>
<organism evidence="2 3">
    <name type="scientific">Ceratodon purpureus</name>
    <name type="common">Fire moss</name>
    <name type="synonym">Dicranum purpureum</name>
    <dbReference type="NCBI Taxonomy" id="3225"/>
    <lineage>
        <taxon>Eukaryota</taxon>
        <taxon>Viridiplantae</taxon>
        <taxon>Streptophyta</taxon>
        <taxon>Embryophyta</taxon>
        <taxon>Bryophyta</taxon>
        <taxon>Bryophytina</taxon>
        <taxon>Bryopsida</taxon>
        <taxon>Dicranidae</taxon>
        <taxon>Pseudoditrichales</taxon>
        <taxon>Ditrichaceae</taxon>
        <taxon>Ceratodon</taxon>
    </lineage>
</organism>
<keyword evidence="1" id="KW-0812">Transmembrane</keyword>
<evidence type="ECO:0000313" key="2">
    <source>
        <dbReference type="EMBL" id="KAG0591924.1"/>
    </source>
</evidence>
<proteinExistence type="predicted"/>
<feature type="transmembrane region" description="Helical" evidence="1">
    <location>
        <begin position="24"/>
        <end position="47"/>
    </location>
</feature>
<protein>
    <submittedName>
        <fullName evidence="2">Uncharacterized protein</fullName>
    </submittedName>
</protein>
<dbReference type="AlphaFoldDB" id="A0A8T0J7Q5"/>
<keyword evidence="3" id="KW-1185">Reference proteome</keyword>
<keyword evidence="1" id="KW-1133">Transmembrane helix</keyword>
<reference evidence="2" key="1">
    <citation type="submission" date="2020-06" db="EMBL/GenBank/DDBJ databases">
        <title>WGS assembly of Ceratodon purpureus strain R40.</title>
        <authorList>
            <person name="Carey S.B."/>
            <person name="Jenkins J."/>
            <person name="Shu S."/>
            <person name="Lovell J.T."/>
            <person name="Sreedasyam A."/>
            <person name="Maumus F."/>
            <person name="Tiley G.P."/>
            <person name="Fernandez-Pozo N."/>
            <person name="Barry K."/>
            <person name="Chen C."/>
            <person name="Wang M."/>
            <person name="Lipzen A."/>
            <person name="Daum C."/>
            <person name="Saski C.A."/>
            <person name="Payton A.C."/>
            <person name="Mcbreen J.C."/>
            <person name="Conrad R.E."/>
            <person name="Kollar L.M."/>
            <person name="Olsson S."/>
            <person name="Huttunen S."/>
            <person name="Landis J.B."/>
            <person name="Wickett N.J."/>
            <person name="Johnson M.G."/>
            <person name="Rensing S.A."/>
            <person name="Grimwood J."/>
            <person name="Schmutz J."/>
            <person name="Mcdaniel S.F."/>
        </authorList>
    </citation>
    <scope>NUCLEOTIDE SEQUENCE</scope>
    <source>
        <strain evidence="2">R40</strain>
    </source>
</reference>
<keyword evidence="1" id="KW-0472">Membrane</keyword>
<dbReference type="Proteomes" id="UP000822688">
    <property type="component" value="Chromosome 1"/>
</dbReference>
<evidence type="ECO:0000256" key="1">
    <source>
        <dbReference type="SAM" id="Phobius"/>
    </source>
</evidence>
<accession>A0A8T0J7Q5</accession>
<comment type="caution">
    <text evidence="2">The sequence shown here is derived from an EMBL/GenBank/DDBJ whole genome shotgun (WGS) entry which is preliminary data.</text>
</comment>
<name>A0A8T0J7Q5_CERPU</name>